<dbReference type="AlphaFoldDB" id="A0AAV4GJT1"/>
<name>A0AAV4GJT1_9GAST</name>
<reference evidence="2 3" key="1">
    <citation type="journal article" date="2021" name="Elife">
        <title>Chloroplast acquisition without the gene transfer in kleptoplastic sea slugs, Plakobranchus ocellatus.</title>
        <authorList>
            <person name="Maeda T."/>
            <person name="Takahashi S."/>
            <person name="Yoshida T."/>
            <person name="Shimamura S."/>
            <person name="Takaki Y."/>
            <person name="Nagai Y."/>
            <person name="Toyoda A."/>
            <person name="Suzuki Y."/>
            <person name="Arimoto A."/>
            <person name="Ishii H."/>
            <person name="Satoh N."/>
            <person name="Nishiyama T."/>
            <person name="Hasebe M."/>
            <person name="Maruyama T."/>
            <person name="Minagawa J."/>
            <person name="Obokata J."/>
            <person name="Shigenobu S."/>
        </authorList>
    </citation>
    <scope>NUCLEOTIDE SEQUENCE [LARGE SCALE GENOMIC DNA]</scope>
</reference>
<keyword evidence="3" id="KW-1185">Reference proteome</keyword>
<organism evidence="2 3">
    <name type="scientific">Elysia marginata</name>
    <dbReference type="NCBI Taxonomy" id="1093978"/>
    <lineage>
        <taxon>Eukaryota</taxon>
        <taxon>Metazoa</taxon>
        <taxon>Spiralia</taxon>
        <taxon>Lophotrochozoa</taxon>
        <taxon>Mollusca</taxon>
        <taxon>Gastropoda</taxon>
        <taxon>Heterobranchia</taxon>
        <taxon>Euthyneura</taxon>
        <taxon>Panpulmonata</taxon>
        <taxon>Sacoglossa</taxon>
        <taxon>Placobranchoidea</taxon>
        <taxon>Plakobranchidae</taxon>
        <taxon>Elysia</taxon>
    </lineage>
</organism>
<proteinExistence type="predicted"/>
<accession>A0AAV4GJT1</accession>
<comment type="caution">
    <text evidence="2">The sequence shown here is derived from an EMBL/GenBank/DDBJ whole genome shotgun (WGS) entry which is preliminary data.</text>
</comment>
<evidence type="ECO:0000256" key="1">
    <source>
        <dbReference type="SAM" id="MobiDB-lite"/>
    </source>
</evidence>
<sequence length="72" mass="7873">MEESPRVVQPAPPLVSRTRWKYVALIHPCGSPNEVHLSPYVSMFESSARLSTAWPGGRGGRVAGRSQADTPR</sequence>
<evidence type="ECO:0000313" key="3">
    <source>
        <dbReference type="Proteomes" id="UP000762676"/>
    </source>
</evidence>
<dbReference type="EMBL" id="BMAT01012094">
    <property type="protein sequence ID" value="GFR85729.1"/>
    <property type="molecule type" value="Genomic_DNA"/>
</dbReference>
<feature type="region of interest" description="Disordered" evidence="1">
    <location>
        <begin position="50"/>
        <end position="72"/>
    </location>
</feature>
<protein>
    <submittedName>
        <fullName evidence="2">Uncharacterized protein</fullName>
    </submittedName>
</protein>
<gene>
    <name evidence="2" type="ORF">ElyMa_006035300</name>
</gene>
<evidence type="ECO:0000313" key="2">
    <source>
        <dbReference type="EMBL" id="GFR85729.1"/>
    </source>
</evidence>
<dbReference type="Proteomes" id="UP000762676">
    <property type="component" value="Unassembled WGS sequence"/>
</dbReference>